<organism evidence="8 9">
    <name type="scientific">Monilinia laxa</name>
    <name type="common">Brown rot fungus</name>
    <name type="synonym">Sclerotinia laxa</name>
    <dbReference type="NCBI Taxonomy" id="61186"/>
    <lineage>
        <taxon>Eukaryota</taxon>
        <taxon>Fungi</taxon>
        <taxon>Dikarya</taxon>
        <taxon>Ascomycota</taxon>
        <taxon>Pezizomycotina</taxon>
        <taxon>Leotiomycetes</taxon>
        <taxon>Helotiales</taxon>
        <taxon>Sclerotiniaceae</taxon>
        <taxon>Monilinia</taxon>
    </lineage>
</organism>
<evidence type="ECO:0000256" key="2">
    <source>
        <dbReference type="ARBA" id="ARBA00010617"/>
    </source>
</evidence>
<dbReference type="PANTHER" id="PTHR24287">
    <property type="entry name" value="P450, PUTATIVE (EUROFUNG)-RELATED"/>
    <property type="match status" value="1"/>
</dbReference>
<dbReference type="InterPro" id="IPR001128">
    <property type="entry name" value="Cyt_P450"/>
</dbReference>
<dbReference type="GO" id="GO:0016705">
    <property type="term" value="F:oxidoreductase activity, acting on paired donors, with incorporation or reduction of molecular oxygen"/>
    <property type="evidence" value="ECO:0007669"/>
    <property type="project" value="InterPro"/>
</dbReference>
<dbReference type="GO" id="GO:0020037">
    <property type="term" value="F:heme binding"/>
    <property type="evidence" value="ECO:0007669"/>
    <property type="project" value="InterPro"/>
</dbReference>
<comment type="similarity">
    <text evidence="2">Belongs to the cytochrome P450 family.</text>
</comment>
<evidence type="ECO:0000313" key="8">
    <source>
        <dbReference type="EMBL" id="KAB8299204.1"/>
    </source>
</evidence>
<keyword evidence="6" id="KW-0843">Virulence</keyword>
<proteinExistence type="inferred from homology"/>
<sequence length="122" mass="14042">MRLSVSTLSASIFHRVCHRDTILPLCGGPLSNSPLLVRKGTNLSLDLYVLHQDPDYWGEDVDSFRPEQWEHLRPTWEYIPFSGVPRIFPAQQMVFVDVAFVVVRVLQNFERIVERGGLEGEF</sequence>
<protein>
    <recommendedName>
        <fullName evidence="10">Cytochrome P450</fullName>
    </recommendedName>
</protein>
<evidence type="ECO:0000313" key="9">
    <source>
        <dbReference type="Proteomes" id="UP000326757"/>
    </source>
</evidence>
<keyword evidence="4" id="KW-0560">Oxidoreductase</keyword>
<evidence type="ECO:0000256" key="1">
    <source>
        <dbReference type="ARBA" id="ARBA00001971"/>
    </source>
</evidence>
<dbReference type="InterPro" id="IPR047146">
    <property type="entry name" value="Cyt_P450_E_CYP52_fungi"/>
</dbReference>
<dbReference type="GO" id="GO:0004497">
    <property type="term" value="F:monooxygenase activity"/>
    <property type="evidence" value="ECO:0007669"/>
    <property type="project" value="UniProtKB-KW"/>
</dbReference>
<keyword evidence="3" id="KW-0479">Metal-binding</keyword>
<dbReference type="Gene3D" id="1.10.630.10">
    <property type="entry name" value="Cytochrome P450"/>
    <property type="match status" value="1"/>
</dbReference>
<dbReference type="GO" id="GO:0005506">
    <property type="term" value="F:iron ion binding"/>
    <property type="evidence" value="ECO:0007669"/>
    <property type="project" value="InterPro"/>
</dbReference>
<evidence type="ECO:0000256" key="5">
    <source>
        <dbReference type="ARBA" id="ARBA00023004"/>
    </source>
</evidence>
<comment type="caution">
    <text evidence="8">The sequence shown here is derived from an EMBL/GenBank/DDBJ whole genome shotgun (WGS) entry which is preliminary data.</text>
</comment>
<dbReference type="PANTHER" id="PTHR24287:SF19">
    <property type="entry name" value="CYTOCHROME P450"/>
    <property type="match status" value="1"/>
</dbReference>
<accession>A0A5N6K904</accession>
<reference evidence="8 9" key="1">
    <citation type="submission" date="2019-06" db="EMBL/GenBank/DDBJ databases">
        <title>Genome Sequence of the Brown Rot Fungal Pathogen Monilinia laxa.</title>
        <authorList>
            <person name="De Miccolis Angelini R.M."/>
            <person name="Landi L."/>
            <person name="Abate D."/>
            <person name="Pollastro S."/>
            <person name="Romanazzi G."/>
            <person name="Faretra F."/>
        </authorList>
    </citation>
    <scope>NUCLEOTIDE SEQUENCE [LARGE SCALE GENOMIC DNA]</scope>
    <source>
        <strain evidence="8 9">Mlax316</strain>
    </source>
</reference>
<dbReference type="Proteomes" id="UP000326757">
    <property type="component" value="Unassembled WGS sequence"/>
</dbReference>
<evidence type="ECO:0000256" key="3">
    <source>
        <dbReference type="ARBA" id="ARBA00022723"/>
    </source>
</evidence>
<keyword evidence="5" id="KW-0408">Iron</keyword>
<evidence type="ECO:0000256" key="4">
    <source>
        <dbReference type="ARBA" id="ARBA00023002"/>
    </source>
</evidence>
<evidence type="ECO:0000256" key="7">
    <source>
        <dbReference type="ARBA" id="ARBA00023033"/>
    </source>
</evidence>
<dbReference type="OrthoDB" id="1470350at2759"/>
<dbReference type="AlphaFoldDB" id="A0A5N6K904"/>
<dbReference type="Pfam" id="PF00067">
    <property type="entry name" value="p450"/>
    <property type="match status" value="1"/>
</dbReference>
<keyword evidence="7" id="KW-0503">Monooxygenase</keyword>
<evidence type="ECO:0000256" key="6">
    <source>
        <dbReference type="ARBA" id="ARBA00023026"/>
    </source>
</evidence>
<gene>
    <name evidence="8" type="ORF">EYC80_001300</name>
</gene>
<evidence type="ECO:0008006" key="10">
    <source>
        <dbReference type="Google" id="ProtNLM"/>
    </source>
</evidence>
<dbReference type="SUPFAM" id="SSF48264">
    <property type="entry name" value="Cytochrome P450"/>
    <property type="match status" value="1"/>
</dbReference>
<dbReference type="EMBL" id="VIGI01000006">
    <property type="protein sequence ID" value="KAB8299204.1"/>
    <property type="molecule type" value="Genomic_DNA"/>
</dbReference>
<name>A0A5N6K904_MONLA</name>
<keyword evidence="9" id="KW-1185">Reference proteome</keyword>
<comment type="cofactor">
    <cofactor evidence="1">
        <name>heme</name>
        <dbReference type="ChEBI" id="CHEBI:30413"/>
    </cofactor>
</comment>
<dbReference type="InterPro" id="IPR036396">
    <property type="entry name" value="Cyt_P450_sf"/>
</dbReference>